<reference evidence="1" key="1">
    <citation type="submission" date="2022-06" db="EMBL/GenBank/DDBJ databases">
        <title>Sequencing the genomes of 1000 actinobacteria strains.</title>
        <authorList>
            <person name="Klenk H.-P."/>
        </authorList>
    </citation>
    <scope>NUCLEOTIDE SEQUENCE</scope>
    <source>
        <strain evidence="1">DSM 46694</strain>
    </source>
</reference>
<name>A0A9X2GFD9_9ACTN</name>
<dbReference type="RefSeq" id="WP_253739434.1">
    <property type="nucleotide sequence ID" value="NZ_BAABKA010000109.1"/>
</dbReference>
<sequence length="98" mass="11499">MNVIIDPETGCWWAAQLEQEVHHWWQILWEPGGQHLTAYFRGHWEEGGVYRKGRDPHELWPLMRDIQNKARQRAAVEALPVPPVLVERLPDTLWNAIG</sequence>
<keyword evidence="2" id="KW-1185">Reference proteome</keyword>
<protein>
    <submittedName>
        <fullName evidence="1">Uncharacterized protein</fullName>
    </submittedName>
</protein>
<evidence type="ECO:0000313" key="2">
    <source>
        <dbReference type="Proteomes" id="UP001139648"/>
    </source>
</evidence>
<gene>
    <name evidence="1" type="ORF">HD597_000073</name>
</gene>
<dbReference type="EMBL" id="JAMZEB010000001">
    <property type="protein sequence ID" value="MCP2353053.1"/>
    <property type="molecule type" value="Genomic_DNA"/>
</dbReference>
<evidence type="ECO:0000313" key="1">
    <source>
        <dbReference type="EMBL" id="MCP2353053.1"/>
    </source>
</evidence>
<dbReference type="Proteomes" id="UP001139648">
    <property type="component" value="Unassembled WGS sequence"/>
</dbReference>
<proteinExistence type="predicted"/>
<dbReference type="AlphaFoldDB" id="A0A9X2GFD9"/>
<accession>A0A9X2GFD9</accession>
<organism evidence="1 2">
    <name type="scientific">Nonomuraea thailandensis</name>
    <dbReference type="NCBI Taxonomy" id="1188745"/>
    <lineage>
        <taxon>Bacteria</taxon>
        <taxon>Bacillati</taxon>
        <taxon>Actinomycetota</taxon>
        <taxon>Actinomycetes</taxon>
        <taxon>Streptosporangiales</taxon>
        <taxon>Streptosporangiaceae</taxon>
        <taxon>Nonomuraea</taxon>
    </lineage>
</organism>
<comment type="caution">
    <text evidence="1">The sequence shown here is derived from an EMBL/GenBank/DDBJ whole genome shotgun (WGS) entry which is preliminary data.</text>
</comment>